<evidence type="ECO:0000313" key="1">
    <source>
        <dbReference type="WBParaSite" id="HPLM_0001404001-mRNA-1"/>
    </source>
</evidence>
<accession>A0A0N4WRC9</accession>
<dbReference type="WBParaSite" id="HPLM_0001404001-mRNA-1">
    <property type="protein sequence ID" value="HPLM_0001404001-mRNA-1"/>
    <property type="gene ID" value="HPLM_0001404001"/>
</dbReference>
<dbReference type="OMA" id="MNACASE"/>
<dbReference type="AlphaFoldDB" id="A0A0N4WRC9"/>
<proteinExistence type="predicted"/>
<organism evidence="1">
    <name type="scientific">Haemonchus placei</name>
    <name type="common">Barber's pole worm</name>
    <dbReference type="NCBI Taxonomy" id="6290"/>
    <lineage>
        <taxon>Eukaryota</taxon>
        <taxon>Metazoa</taxon>
        <taxon>Ecdysozoa</taxon>
        <taxon>Nematoda</taxon>
        <taxon>Chromadorea</taxon>
        <taxon>Rhabditida</taxon>
        <taxon>Rhabditina</taxon>
        <taxon>Rhabditomorpha</taxon>
        <taxon>Strongyloidea</taxon>
        <taxon>Trichostrongylidae</taxon>
        <taxon>Haemonchus</taxon>
    </lineage>
</organism>
<reference evidence="1" key="1">
    <citation type="submission" date="2017-02" db="UniProtKB">
        <authorList>
            <consortium name="WormBaseParasite"/>
        </authorList>
    </citation>
    <scope>IDENTIFICATION</scope>
</reference>
<sequence>LVGDGVHDLQPDATNANGQLYTIHGVMANSVDVPLLFAITTRKNERVYERIFGKLKEAIEAAGGRNNIRILLDYEKAAINAAKRDMWCKWDVSILRTTNAAESFNRLLGVLLQVKYPRMSDLLRALQGTVTTARGTLLNIERRRMDPRPLRRRDRIRRRRVEREMARFKELLSRTRGFPSTRTITTYCRRMARFVTEKVV</sequence>
<protein>
    <submittedName>
        <fullName evidence="1">MULE domain-containing protein</fullName>
    </submittedName>
</protein>
<name>A0A0N4WRC9_HAEPC</name>